<evidence type="ECO:0000313" key="2">
    <source>
        <dbReference type="EMBL" id="CAE7224688.1"/>
    </source>
</evidence>
<dbReference type="EMBL" id="CAJNIZ010003669">
    <property type="protein sequence ID" value="CAE7224688.1"/>
    <property type="molecule type" value="Genomic_DNA"/>
</dbReference>
<proteinExistence type="predicted"/>
<protein>
    <submittedName>
        <fullName evidence="2">Uncharacterized protein</fullName>
    </submittedName>
</protein>
<evidence type="ECO:0000313" key="3">
    <source>
        <dbReference type="Proteomes" id="UP000649617"/>
    </source>
</evidence>
<gene>
    <name evidence="2" type="ORF">SPIL2461_LOCUS3115</name>
</gene>
<organism evidence="2 3">
    <name type="scientific">Symbiodinium pilosum</name>
    <name type="common">Dinoflagellate</name>
    <dbReference type="NCBI Taxonomy" id="2952"/>
    <lineage>
        <taxon>Eukaryota</taxon>
        <taxon>Sar</taxon>
        <taxon>Alveolata</taxon>
        <taxon>Dinophyceae</taxon>
        <taxon>Suessiales</taxon>
        <taxon>Symbiodiniaceae</taxon>
        <taxon>Symbiodinium</taxon>
    </lineage>
</organism>
<comment type="caution">
    <text evidence="2">The sequence shown here is derived from an EMBL/GenBank/DDBJ whole genome shotgun (WGS) entry which is preliminary data.</text>
</comment>
<dbReference type="AlphaFoldDB" id="A0A812KCT6"/>
<feature type="signal peptide" evidence="1">
    <location>
        <begin position="1"/>
        <end position="18"/>
    </location>
</feature>
<keyword evidence="3" id="KW-1185">Reference proteome</keyword>
<name>A0A812KCT6_SYMPI</name>
<accession>A0A812KCT6</accession>
<keyword evidence="1" id="KW-0732">Signal</keyword>
<reference evidence="2" key="1">
    <citation type="submission" date="2021-02" db="EMBL/GenBank/DDBJ databases">
        <authorList>
            <person name="Dougan E. K."/>
            <person name="Rhodes N."/>
            <person name="Thang M."/>
            <person name="Chan C."/>
        </authorList>
    </citation>
    <scope>NUCLEOTIDE SEQUENCE</scope>
</reference>
<evidence type="ECO:0000256" key="1">
    <source>
        <dbReference type="SAM" id="SignalP"/>
    </source>
</evidence>
<dbReference type="Proteomes" id="UP000649617">
    <property type="component" value="Unassembled WGS sequence"/>
</dbReference>
<feature type="chain" id="PRO_5032317361" evidence="1">
    <location>
        <begin position="19"/>
        <end position="49"/>
    </location>
</feature>
<sequence>MALSHLFCFYFMTRWCLCTGPGMSTGSDIGSTTRSMCLPKRRCFTGQGL</sequence>